<protein>
    <submittedName>
        <fullName evidence="1">4458_t:CDS:1</fullName>
    </submittedName>
</protein>
<comment type="caution">
    <text evidence="1">The sequence shown here is derived from an EMBL/GenBank/DDBJ whole genome shotgun (WGS) entry which is preliminary data.</text>
</comment>
<feature type="non-terminal residue" evidence="1">
    <location>
        <position position="1"/>
    </location>
</feature>
<organism evidence="1 2">
    <name type="scientific">Cetraspora pellucida</name>
    <dbReference type="NCBI Taxonomy" id="1433469"/>
    <lineage>
        <taxon>Eukaryota</taxon>
        <taxon>Fungi</taxon>
        <taxon>Fungi incertae sedis</taxon>
        <taxon>Mucoromycota</taxon>
        <taxon>Glomeromycotina</taxon>
        <taxon>Glomeromycetes</taxon>
        <taxon>Diversisporales</taxon>
        <taxon>Gigasporaceae</taxon>
        <taxon>Cetraspora</taxon>
    </lineage>
</organism>
<reference evidence="1" key="1">
    <citation type="submission" date="2021-06" db="EMBL/GenBank/DDBJ databases">
        <authorList>
            <person name="Kallberg Y."/>
            <person name="Tangrot J."/>
            <person name="Rosling A."/>
        </authorList>
    </citation>
    <scope>NUCLEOTIDE SEQUENCE</scope>
    <source>
        <strain evidence="1">28 12/20/2015</strain>
    </source>
</reference>
<feature type="non-terminal residue" evidence="1">
    <location>
        <position position="289"/>
    </location>
</feature>
<dbReference type="Proteomes" id="UP000789366">
    <property type="component" value="Unassembled WGS sequence"/>
</dbReference>
<name>A0ACA9NSD4_9GLOM</name>
<evidence type="ECO:0000313" key="2">
    <source>
        <dbReference type="Proteomes" id="UP000789366"/>
    </source>
</evidence>
<keyword evidence="2" id="KW-1185">Reference proteome</keyword>
<sequence length="289" mass="33321">PRDESGKLVKEFSDLIKTWETPPSQNHQEYQSRSLRLDGYFQLKLASSDLSQFKLPVSKTVQKNQEHLYDVKQNFGLPGHNHLVKELIQNVGENQLVELSTLIWLAQMANPIDKIAFCAPYDLNCFLAVFAWYIESGVLREWLRYIFPRLQDCPKFPEPGKHHDIPLSIQILSSLFQNMSIRGQMGTGLLACCQKKEIQTKRNLIIETSTLIDFENFLIILLVQRQIQHLNVISNMLKVLNSPKPSSIYKAVQRFEIAKITLKYAVKNNSLLKCSNCKTILNAYKKEQL</sequence>
<gene>
    <name evidence="1" type="ORF">SPELUC_LOCUS9750</name>
</gene>
<accession>A0ACA9NSD4</accession>
<evidence type="ECO:0000313" key="1">
    <source>
        <dbReference type="EMBL" id="CAG8672806.1"/>
    </source>
</evidence>
<proteinExistence type="predicted"/>
<dbReference type="EMBL" id="CAJVPW010016818">
    <property type="protein sequence ID" value="CAG8672806.1"/>
    <property type="molecule type" value="Genomic_DNA"/>
</dbReference>